<gene>
    <name evidence="2" type="ORF">L873DRAFT_1848591</name>
</gene>
<dbReference type="AlphaFoldDB" id="A0A3N4IXA1"/>
<feature type="compositionally biased region" description="Low complexity" evidence="1">
    <location>
        <begin position="77"/>
        <end position="95"/>
    </location>
</feature>
<dbReference type="Proteomes" id="UP000276215">
    <property type="component" value="Unassembled WGS sequence"/>
</dbReference>
<name>A0A3N4IXA1_9PEZI</name>
<feature type="region of interest" description="Disordered" evidence="1">
    <location>
        <begin position="38"/>
        <end position="114"/>
    </location>
</feature>
<protein>
    <submittedName>
        <fullName evidence="2">Uncharacterized protein</fullName>
    </submittedName>
</protein>
<organism evidence="2 3">
    <name type="scientific">Choiromyces venosus 120613-1</name>
    <dbReference type="NCBI Taxonomy" id="1336337"/>
    <lineage>
        <taxon>Eukaryota</taxon>
        <taxon>Fungi</taxon>
        <taxon>Dikarya</taxon>
        <taxon>Ascomycota</taxon>
        <taxon>Pezizomycotina</taxon>
        <taxon>Pezizomycetes</taxon>
        <taxon>Pezizales</taxon>
        <taxon>Tuberaceae</taxon>
        <taxon>Choiromyces</taxon>
    </lineage>
</organism>
<keyword evidence="3" id="KW-1185">Reference proteome</keyword>
<evidence type="ECO:0000256" key="1">
    <source>
        <dbReference type="SAM" id="MobiDB-lite"/>
    </source>
</evidence>
<sequence>MDIEPQPTLGPLPDLEITVQSLRALTIQAEQVANFPALDQGGSNISSPAATPAGNGCSPARTGGPRAKTGGRLAKCGGAPARTGGAPARTGRPPAKCGGPPARADGHPGANSTP</sequence>
<evidence type="ECO:0000313" key="3">
    <source>
        <dbReference type="Proteomes" id="UP000276215"/>
    </source>
</evidence>
<reference evidence="2 3" key="1">
    <citation type="journal article" date="2018" name="Nat. Ecol. Evol.">
        <title>Pezizomycetes genomes reveal the molecular basis of ectomycorrhizal truffle lifestyle.</title>
        <authorList>
            <person name="Murat C."/>
            <person name="Payen T."/>
            <person name="Noel B."/>
            <person name="Kuo A."/>
            <person name="Morin E."/>
            <person name="Chen J."/>
            <person name="Kohler A."/>
            <person name="Krizsan K."/>
            <person name="Balestrini R."/>
            <person name="Da Silva C."/>
            <person name="Montanini B."/>
            <person name="Hainaut M."/>
            <person name="Levati E."/>
            <person name="Barry K.W."/>
            <person name="Belfiori B."/>
            <person name="Cichocki N."/>
            <person name="Clum A."/>
            <person name="Dockter R.B."/>
            <person name="Fauchery L."/>
            <person name="Guy J."/>
            <person name="Iotti M."/>
            <person name="Le Tacon F."/>
            <person name="Lindquist E.A."/>
            <person name="Lipzen A."/>
            <person name="Malagnac F."/>
            <person name="Mello A."/>
            <person name="Molinier V."/>
            <person name="Miyauchi S."/>
            <person name="Poulain J."/>
            <person name="Riccioni C."/>
            <person name="Rubini A."/>
            <person name="Sitrit Y."/>
            <person name="Splivallo R."/>
            <person name="Traeger S."/>
            <person name="Wang M."/>
            <person name="Zifcakova L."/>
            <person name="Wipf D."/>
            <person name="Zambonelli A."/>
            <person name="Paolocci F."/>
            <person name="Nowrousian M."/>
            <person name="Ottonello S."/>
            <person name="Baldrian P."/>
            <person name="Spatafora J.W."/>
            <person name="Henrissat B."/>
            <person name="Nagy L.G."/>
            <person name="Aury J.M."/>
            <person name="Wincker P."/>
            <person name="Grigoriev I.V."/>
            <person name="Bonfante P."/>
            <person name="Martin F.M."/>
        </authorList>
    </citation>
    <scope>NUCLEOTIDE SEQUENCE [LARGE SCALE GENOMIC DNA]</scope>
    <source>
        <strain evidence="2 3">120613-1</strain>
    </source>
</reference>
<dbReference type="EMBL" id="ML120513">
    <property type="protein sequence ID" value="RPA90822.1"/>
    <property type="molecule type" value="Genomic_DNA"/>
</dbReference>
<accession>A0A3N4IXA1</accession>
<proteinExistence type="predicted"/>
<evidence type="ECO:0000313" key="2">
    <source>
        <dbReference type="EMBL" id="RPA90822.1"/>
    </source>
</evidence>